<evidence type="ECO:0000313" key="4">
    <source>
        <dbReference type="RefSeq" id="XP_054850896.1"/>
    </source>
</evidence>
<accession>A0AA97K8I8</accession>
<dbReference type="SUPFAM" id="SSF47266">
    <property type="entry name" value="4-helical cytokines"/>
    <property type="match status" value="1"/>
</dbReference>
<keyword evidence="1" id="KW-1133">Transmembrane helix</keyword>
<feature type="transmembrane region" description="Helical" evidence="1">
    <location>
        <begin position="197"/>
        <end position="214"/>
    </location>
</feature>
<evidence type="ECO:0000256" key="1">
    <source>
        <dbReference type="SAM" id="Phobius"/>
    </source>
</evidence>
<dbReference type="PANTHER" id="PTHR11032">
    <property type="entry name" value="SL CYTOKINE"/>
    <property type="match status" value="1"/>
</dbReference>
<dbReference type="RefSeq" id="XP_054850897.1">
    <property type="nucleotide sequence ID" value="XM_054994922.1"/>
</dbReference>
<feature type="signal peptide" evidence="2">
    <location>
        <begin position="1"/>
        <end position="27"/>
    </location>
</feature>
<proteinExistence type="predicted"/>
<evidence type="ECO:0000313" key="3">
    <source>
        <dbReference type="Proteomes" id="UP001190640"/>
    </source>
</evidence>
<reference evidence="4 5" key="1">
    <citation type="submission" date="2025-04" db="UniProtKB">
        <authorList>
            <consortium name="RefSeq"/>
        </authorList>
    </citation>
    <scope>IDENTIFICATION</scope>
    <source>
        <tissue evidence="4 5">Blood</tissue>
    </source>
</reference>
<keyword evidence="2" id="KW-0732">Signal</keyword>
<gene>
    <name evidence="4 5" type="primary">LOC129340248</name>
</gene>
<dbReference type="RefSeq" id="XP_054850896.1">
    <property type="nucleotide sequence ID" value="XM_054994921.1"/>
</dbReference>
<dbReference type="GO" id="GO:0016020">
    <property type="term" value="C:membrane"/>
    <property type="evidence" value="ECO:0007669"/>
    <property type="project" value="InterPro"/>
</dbReference>
<keyword evidence="1" id="KW-0472">Membrane</keyword>
<dbReference type="GO" id="GO:0005125">
    <property type="term" value="F:cytokine activity"/>
    <property type="evidence" value="ECO:0007669"/>
    <property type="project" value="InterPro"/>
</dbReference>
<dbReference type="GeneID" id="129340248"/>
<dbReference type="Proteomes" id="UP001190640">
    <property type="component" value="Chromosome 12"/>
</dbReference>
<dbReference type="Pfam" id="PF02947">
    <property type="entry name" value="Flt3_lig"/>
    <property type="match status" value="1"/>
</dbReference>
<protein>
    <submittedName>
        <fullName evidence="4 5">Uncharacterized protein LOC129340248</fullName>
    </submittedName>
</protein>
<dbReference type="GO" id="GO:0005615">
    <property type="term" value="C:extracellular space"/>
    <property type="evidence" value="ECO:0007669"/>
    <property type="project" value="TreeGrafter"/>
</dbReference>
<dbReference type="KEGG" id="emc:129340248"/>
<sequence>MIRYHGILDVSVVSLLLLLCFSHSGLCKNCNFTYSPLVTTSTSEIIKNLKEFLLLDYPVSVPSNLKSDKFCFELWQLHFIYRELSRLIQVAGFQLRQNISRLEEILNLKELFQFCEIESDCVDFERTNISVFLDSIHSNLKKMAAKLEPATDQNPTDFSSCTSVQCQADSLSTPYPGYSSQMLEITQTSRSAILRRHHWLLLLIPLLVCLFSVVKCSGRIPVQPLPLQL</sequence>
<dbReference type="GO" id="GO:0030971">
    <property type="term" value="F:receptor tyrosine kinase binding"/>
    <property type="evidence" value="ECO:0007669"/>
    <property type="project" value="TreeGrafter"/>
</dbReference>
<dbReference type="GO" id="GO:0009986">
    <property type="term" value="C:cell surface"/>
    <property type="evidence" value="ECO:0007669"/>
    <property type="project" value="TreeGrafter"/>
</dbReference>
<keyword evidence="1" id="KW-0812">Transmembrane</keyword>
<keyword evidence="3" id="KW-1185">Reference proteome</keyword>
<dbReference type="InterPro" id="IPR009079">
    <property type="entry name" value="4_helix_cytokine-like_core"/>
</dbReference>
<evidence type="ECO:0000313" key="5">
    <source>
        <dbReference type="RefSeq" id="XP_054850897.1"/>
    </source>
</evidence>
<dbReference type="GO" id="GO:0008284">
    <property type="term" value="P:positive regulation of cell population proliferation"/>
    <property type="evidence" value="ECO:0007669"/>
    <property type="project" value="TreeGrafter"/>
</dbReference>
<organism evidence="3 4">
    <name type="scientific">Eublepharis macularius</name>
    <name type="common">Leopard gecko</name>
    <name type="synonym">Cyrtodactylus macularius</name>
    <dbReference type="NCBI Taxonomy" id="481883"/>
    <lineage>
        <taxon>Eukaryota</taxon>
        <taxon>Metazoa</taxon>
        <taxon>Chordata</taxon>
        <taxon>Craniata</taxon>
        <taxon>Vertebrata</taxon>
        <taxon>Euteleostomi</taxon>
        <taxon>Lepidosauria</taxon>
        <taxon>Squamata</taxon>
        <taxon>Bifurcata</taxon>
        <taxon>Gekkota</taxon>
        <taxon>Eublepharidae</taxon>
        <taxon>Eublepharinae</taxon>
        <taxon>Eublepharis</taxon>
    </lineage>
</organism>
<dbReference type="InterPro" id="IPR004213">
    <property type="entry name" value="Flt3_lig"/>
</dbReference>
<dbReference type="Gene3D" id="1.20.1250.10">
    <property type="match status" value="1"/>
</dbReference>
<dbReference type="AlphaFoldDB" id="A0AA97K8I8"/>
<evidence type="ECO:0000256" key="2">
    <source>
        <dbReference type="SAM" id="SignalP"/>
    </source>
</evidence>
<dbReference type="PANTHER" id="PTHR11032:SF1">
    <property type="entry name" value="FMS-RELATED TYROSINE KINASE 3 LIGAND"/>
    <property type="match status" value="1"/>
</dbReference>
<name>A0AA97K8I8_EUBMA</name>
<feature type="chain" id="PRO_5044705593" evidence="2">
    <location>
        <begin position="28"/>
        <end position="229"/>
    </location>
</feature>